<feature type="region of interest" description="Disordered" evidence="6">
    <location>
        <begin position="1"/>
        <end position="24"/>
    </location>
</feature>
<name>A0A0A8JYM4_9HYPH</name>
<dbReference type="GO" id="GO:0015036">
    <property type="term" value="F:disulfide oxidoreductase activity"/>
    <property type="evidence" value="ECO:0007669"/>
    <property type="project" value="InterPro"/>
</dbReference>
<feature type="domain" description="Thioredoxin" evidence="8">
    <location>
        <begin position="63"/>
        <end position="213"/>
    </location>
</feature>
<accession>A0A0A8JYM4</accession>
<dbReference type="PANTHER" id="PTHR42852">
    <property type="entry name" value="THIOL:DISULFIDE INTERCHANGE PROTEIN DSBE"/>
    <property type="match status" value="1"/>
</dbReference>
<protein>
    <submittedName>
        <fullName evidence="9">Cytochrome c-type biogenesis protein CcmG/DsbE, thiol:disulfide oxidoreductase</fullName>
    </submittedName>
</protein>
<dbReference type="KEGG" id="mcg:GL4_0060"/>
<comment type="subcellular location">
    <subcellularLocation>
        <location evidence="1">Cell envelope</location>
    </subcellularLocation>
</comment>
<keyword evidence="7" id="KW-0812">Transmembrane</keyword>
<comment type="similarity">
    <text evidence="2">Belongs to the thioredoxin family. DsbE subfamily.</text>
</comment>
<evidence type="ECO:0000256" key="1">
    <source>
        <dbReference type="ARBA" id="ARBA00004196"/>
    </source>
</evidence>
<evidence type="ECO:0000256" key="2">
    <source>
        <dbReference type="ARBA" id="ARBA00007758"/>
    </source>
</evidence>
<keyword evidence="7" id="KW-0472">Membrane</keyword>
<dbReference type="InterPro" id="IPR013766">
    <property type="entry name" value="Thioredoxin_domain"/>
</dbReference>
<proteinExistence type="inferred from homology"/>
<evidence type="ECO:0000313" key="10">
    <source>
        <dbReference type="Proteomes" id="UP000031643"/>
    </source>
</evidence>
<dbReference type="InterPro" id="IPR017937">
    <property type="entry name" value="Thioredoxin_CS"/>
</dbReference>
<keyword evidence="10" id="KW-1185">Reference proteome</keyword>
<dbReference type="InterPro" id="IPR004799">
    <property type="entry name" value="Periplasmic_diS_OxRdtase_DsbE"/>
</dbReference>
<evidence type="ECO:0000256" key="4">
    <source>
        <dbReference type="ARBA" id="ARBA00023157"/>
    </source>
</evidence>
<dbReference type="HOGENOM" id="CLU_042529_19_0_5"/>
<dbReference type="PROSITE" id="PS00194">
    <property type="entry name" value="THIOREDOXIN_1"/>
    <property type="match status" value="1"/>
</dbReference>
<dbReference type="PANTHER" id="PTHR42852:SF6">
    <property type="entry name" value="THIOL:DISULFIDE INTERCHANGE PROTEIN DSBE"/>
    <property type="match status" value="1"/>
</dbReference>
<evidence type="ECO:0000256" key="3">
    <source>
        <dbReference type="ARBA" id="ARBA00022748"/>
    </source>
</evidence>
<dbReference type="GO" id="GO:0017004">
    <property type="term" value="P:cytochrome complex assembly"/>
    <property type="evidence" value="ECO:0007669"/>
    <property type="project" value="UniProtKB-KW"/>
</dbReference>
<dbReference type="Gene3D" id="3.40.30.10">
    <property type="entry name" value="Glutaredoxin"/>
    <property type="match status" value="1"/>
</dbReference>
<dbReference type="AlphaFoldDB" id="A0A0A8JYM4"/>
<dbReference type="CDD" id="cd03010">
    <property type="entry name" value="TlpA_like_DsbE"/>
    <property type="match status" value="1"/>
</dbReference>
<evidence type="ECO:0000313" key="9">
    <source>
        <dbReference type="EMBL" id="BAQ15531.1"/>
    </source>
</evidence>
<feature type="transmembrane region" description="Helical" evidence="7">
    <location>
        <begin position="32"/>
        <end position="52"/>
    </location>
</feature>
<dbReference type="Pfam" id="PF08534">
    <property type="entry name" value="Redoxin"/>
    <property type="match status" value="1"/>
</dbReference>
<dbReference type="RefSeq" id="WP_244462726.1">
    <property type="nucleotide sequence ID" value="NZ_AP014648.1"/>
</dbReference>
<dbReference type="GO" id="GO:0030288">
    <property type="term" value="C:outer membrane-bounded periplasmic space"/>
    <property type="evidence" value="ECO:0007669"/>
    <property type="project" value="InterPro"/>
</dbReference>
<evidence type="ECO:0000256" key="6">
    <source>
        <dbReference type="SAM" id="MobiDB-lite"/>
    </source>
</evidence>
<dbReference type="InterPro" id="IPR050553">
    <property type="entry name" value="Thioredoxin_ResA/DsbE_sf"/>
</dbReference>
<reference evidence="9 10" key="1">
    <citation type="submission" date="2014-09" db="EMBL/GenBank/DDBJ databases">
        <title>Genome sequencing of Methyloceanibacter caenitepidi Gela4.</title>
        <authorList>
            <person name="Takeuchi M."/>
            <person name="Susumu S."/>
            <person name="Kamagata Y."/>
            <person name="Oshima K."/>
            <person name="Hattori M."/>
            <person name="Iwasaki W."/>
        </authorList>
    </citation>
    <scope>NUCLEOTIDE SEQUENCE [LARGE SCALE GENOMIC DNA]</scope>
    <source>
        <strain evidence="9 10">Gela4</strain>
    </source>
</reference>
<gene>
    <name evidence="9" type="ORF">GL4_0060</name>
</gene>
<evidence type="ECO:0000259" key="8">
    <source>
        <dbReference type="PROSITE" id="PS51352"/>
    </source>
</evidence>
<evidence type="ECO:0000256" key="5">
    <source>
        <dbReference type="ARBA" id="ARBA00023284"/>
    </source>
</evidence>
<dbReference type="STRING" id="1384459.GL4_0060"/>
<dbReference type="PROSITE" id="PS51352">
    <property type="entry name" value="THIOREDOXIN_2"/>
    <property type="match status" value="1"/>
</dbReference>
<dbReference type="Proteomes" id="UP000031643">
    <property type="component" value="Chromosome"/>
</dbReference>
<dbReference type="NCBIfam" id="TIGR00385">
    <property type="entry name" value="dsbE"/>
    <property type="match status" value="1"/>
</dbReference>
<dbReference type="InterPro" id="IPR013740">
    <property type="entry name" value="Redoxin"/>
</dbReference>
<sequence length="232" mass="24201">MPMGRKGSQVTDPQSPDGKDAAAVPATPERRFGVLLPFVIFAAIAGLFLIALNSGDPSNLPSALIGKPVPKFDLPPLNEAGATPSASGGITSATLGKGKPAVVHFFASWCGPCREEHPDVMALSKALHAQDPDIPFFGINYKDDATAARRFLGGYGDPYTGIGVDRSGRTAIDFGVYGVPELYVIASDGTVAFRHAGPLTREVVETKILPLIQSGAASAQSDQRQGEDEPSG</sequence>
<keyword evidence="5" id="KW-0676">Redox-active center</keyword>
<keyword evidence="3" id="KW-0201">Cytochrome c-type biogenesis</keyword>
<keyword evidence="4" id="KW-1015">Disulfide bond</keyword>
<dbReference type="SUPFAM" id="SSF52833">
    <property type="entry name" value="Thioredoxin-like"/>
    <property type="match status" value="1"/>
</dbReference>
<keyword evidence="7" id="KW-1133">Transmembrane helix</keyword>
<dbReference type="InterPro" id="IPR036249">
    <property type="entry name" value="Thioredoxin-like_sf"/>
</dbReference>
<organism evidence="9 10">
    <name type="scientific">Methyloceanibacter caenitepidi</name>
    <dbReference type="NCBI Taxonomy" id="1384459"/>
    <lineage>
        <taxon>Bacteria</taxon>
        <taxon>Pseudomonadati</taxon>
        <taxon>Pseudomonadota</taxon>
        <taxon>Alphaproteobacteria</taxon>
        <taxon>Hyphomicrobiales</taxon>
        <taxon>Hyphomicrobiaceae</taxon>
        <taxon>Methyloceanibacter</taxon>
    </lineage>
</organism>
<dbReference type="EMBL" id="AP014648">
    <property type="protein sequence ID" value="BAQ15531.1"/>
    <property type="molecule type" value="Genomic_DNA"/>
</dbReference>
<evidence type="ECO:0000256" key="7">
    <source>
        <dbReference type="SAM" id="Phobius"/>
    </source>
</evidence>